<reference evidence="2 3" key="1">
    <citation type="submission" date="2024-10" db="EMBL/GenBank/DDBJ databases">
        <authorList>
            <person name="Kim D."/>
        </authorList>
    </citation>
    <scope>NUCLEOTIDE SEQUENCE [LARGE SCALE GENOMIC DNA]</scope>
    <source>
        <strain evidence="2">BH-2024</strain>
    </source>
</reference>
<evidence type="ECO:0008006" key="4">
    <source>
        <dbReference type="Google" id="ProtNLM"/>
    </source>
</evidence>
<dbReference type="AlphaFoldDB" id="A0ABD2JVG2"/>
<feature type="region of interest" description="Disordered" evidence="1">
    <location>
        <begin position="1"/>
        <end position="33"/>
    </location>
</feature>
<name>A0ABD2JVG2_9BILA</name>
<feature type="region of interest" description="Disordered" evidence="1">
    <location>
        <begin position="175"/>
        <end position="199"/>
    </location>
</feature>
<proteinExistence type="predicted"/>
<evidence type="ECO:0000256" key="1">
    <source>
        <dbReference type="SAM" id="MobiDB-lite"/>
    </source>
</evidence>
<gene>
    <name evidence="2" type="ORF">niasHT_026309</name>
</gene>
<keyword evidence="3" id="KW-1185">Reference proteome</keyword>
<protein>
    <recommendedName>
        <fullName evidence="4">Protein kinase domain-containing protein</fullName>
    </recommendedName>
</protein>
<dbReference type="Proteomes" id="UP001620626">
    <property type="component" value="Unassembled WGS sequence"/>
</dbReference>
<organism evidence="2 3">
    <name type="scientific">Heterodera trifolii</name>
    <dbReference type="NCBI Taxonomy" id="157864"/>
    <lineage>
        <taxon>Eukaryota</taxon>
        <taxon>Metazoa</taxon>
        <taxon>Ecdysozoa</taxon>
        <taxon>Nematoda</taxon>
        <taxon>Chromadorea</taxon>
        <taxon>Rhabditida</taxon>
        <taxon>Tylenchina</taxon>
        <taxon>Tylenchomorpha</taxon>
        <taxon>Tylenchoidea</taxon>
        <taxon>Heteroderidae</taxon>
        <taxon>Heteroderinae</taxon>
        <taxon>Heterodera</taxon>
    </lineage>
</organism>
<comment type="caution">
    <text evidence="2">The sequence shown here is derived from an EMBL/GenBank/DDBJ whole genome shotgun (WGS) entry which is preliminary data.</text>
</comment>
<dbReference type="EMBL" id="JBICBT010000896">
    <property type="protein sequence ID" value="KAL3094543.1"/>
    <property type="molecule type" value="Genomic_DNA"/>
</dbReference>
<evidence type="ECO:0000313" key="3">
    <source>
        <dbReference type="Proteomes" id="UP001620626"/>
    </source>
</evidence>
<evidence type="ECO:0000313" key="2">
    <source>
        <dbReference type="EMBL" id="KAL3094543.1"/>
    </source>
</evidence>
<feature type="compositionally biased region" description="Basic and acidic residues" evidence="1">
    <location>
        <begin position="18"/>
        <end position="30"/>
    </location>
</feature>
<dbReference type="Gene3D" id="3.30.200.20">
    <property type="entry name" value="Phosphorylase Kinase, domain 1"/>
    <property type="match status" value="1"/>
</dbReference>
<sequence>MERLPREDVNDLLVQRGRLPDPHERGDFRNRTASTCSLSSPEATSINLICFRSERGMIAQRKVILLKGVRPAEMGSSHIRPSRRALNWARARSGRCQSWRFPATQPSGPSPVQVAIKEIKEFMKTRARIMRHLEHKNVIKFYGVAVGREPLDGPHGAGSPTASLDTYLQEDEQWLTSASHSKVPSKPVETGKPGADQMAVSRRRCAKRTFNAPKSDTWAYGVLLLGDLHATRNSPYTSSCPTNRRPPRWFCDLSDLCAAHHDFMTPLPNVTPTSRLLNFSISRANVLTADGRCGR</sequence>
<accession>A0ABD2JVG2</accession>